<feature type="domain" description="Reverse transcriptase" evidence="1">
    <location>
        <begin position="45"/>
        <end position="306"/>
    </location>
</feature>
<dbReference type="RefSeq" id="WP_280027151.1">
    <property type="nucleotide sequence ID" value="NZ_JAOCKG010000005.1"/>
</dbReference>
<dbReference type="Pfam" id="PF00078">
    <property type="entry name" value="RVT_1"/>
    <property type="match status" value="1"/>
</dbReference>
<dbReference type="GO" id="GO:0003964">
    <property type="term" value="F:RNA-directed DNA polymerase activity"/>
    <property type="evidence" value="ECO:0007669"/>
    <property type="project" value="UniProtKB-KW"/>
</dbReference>
<dbReference type="InterPro" id="IPR043502">
    <property type="entry name" value="DNA/RNA_pol_sf"/>
</dbReference>
<evidence type="ECO:0000313" key="2">
    <source>
        <dbReference type="EMBL" id="MDH2051578.1"/>
    </source>
</evidence>
<dbReference type="Proteomes" id="UP001161276">
    <property type="component" value="Unassembled WGS sequence"/>
</dbReference>
<accession>A0AA42WBU7</accession>
<dbReference type="SUPFAM" id="SSF56672">
    <property type="entry name" value="DNA/RNA polymerases"/>
    <property type="match status" value="1"/>
</dbReference>
<keyword evidence="2" id="KW-0695">RNA-directed DNA polymerase</keyword>
<keyword evidence="2" id="KW-0548">Nucleotidyltransferase</keyword>
<dbReference type="AlphaFoldDB" id="A0AA42WBU7"/>
<gene>
    <name evidence="2" type="ORF">N5K24_14335</name>
</gene>
<sequence>MALNISDASLDWALLNAENYGDTDIFPAVFEFAAIRQDWDAVKTRIRSTDILAWTIRASRTSFAPKHQYGFRLSTQLDPFDFLVFTALVHEIGAQLEARRIPTGDGIVHSYRFRPGADGRMFDDAFSYRSFQQASQDRCNASQPSHVLIADVADFFPRLYLHRVDNALESALGTGHMHAIALQKLINHWAGSYSYGLPVGSAASRLVAEITISDIDQLLLSEGANYVRYSDDFRVFCSSEAEAYKFLTYLARWLFDNHGLTLQQHKTRIVSTEIFRQQYLRENENRELDTLSERFHELLSELGIDDAYGEIDYDSLDDAHKEAVDQLNLEGILEEQIAEPEPDLSLIKFSLRRLRQLKDADAVPIILSNFSKFVPVVRETIEYLLGLDDMPAANKAEIGSRLIAIYRDPAATASHLEYARMYTLMPFGKDPDWNSEREYIPLFNDAIDDFSAREILLAIGRSKQDFWFRSKKQSYQQMSPWLRRAFLYGASCLPADEYKHWARGIDAQLDDLEKAVVKWARRFPIGT</sequence>
<dbReference type="CDD" id="cd01646">
    <property type="entry name" value="RT_Bac_retron_I"/>
    <property type="match status" value="1"/>
</dbReference>
<organism evidence="2 3">
    <name type="scientific">Achromobacter marplatensis</name>
    <dbReference type="NCBI Taxonomy" id="470868"/>
    <lineage>
        <taxon>Bacteria</taxon>
        <taxon>Pseudomonadati</taxon>
        <taxon>Pseudomonadota</taxon>
        <taxon>Betaproteobacteria</taxon>
        <taxon>Burkholderiales</taxon>
        <taxon>Alcaligenaceae</taxon>
        <taxon>Achromobacter</taxon>
    </lineage>
</organism>
<keyword evidence="2" id="KW-0808">Transferase</keyword>
<evidence type="ECO:0000259" key="1">
    <source>
        <dbReference type="PROSITE" id="PS50878"/>
    </source>
</evidence>
<comment type="caution">
    <text evidence="2">The sequence shown here is derived from an EMBL/GenBank/DDBJ whole genome shotgun (WGS) entry which is preliminary data.</text>
</comment>
<reference evidence="2" key="1">
    <citation type="submission" date="2022-09" db="EMBL/GenBank/DDBJ databases">
        <title>Intensive care unit water sources are persistently colonized with multi-drug resistant bacteria and are the site of extensive horizontal gene transfer of antibiotic resistance genes.</title>
        <authorList>
            <person name="Diorio-Toth L."/>
        </authorList>
    </citation>
    <scope>NUCLEOTIDE SEQUENCE</scope>
    <source>
        <strain evidence="2">GD03676</strain>
    </source>
</reference>
<dbReference type="InterPro" id="IPR000477">
    <property type="entry name" value="RT_dom"/>
</dbReference>
<name>A0AA42WBU7_9BURK</name>
<dbReference type="EMBL" id="JAOCKG010000005">
    <property type="protein sequence ID" value="MDH2051578.1"/>
    <property type="molecule type" value="Genomic_DNA"/>
</dbReference>
<proteinExistence type="predicted"/>
<evidence type="ECO:0000313" key="3">
    <source>
        <dbReference type="Proteomes" id="UP001161276"/>
    </source>
</evidence>
<protein>
    <submittedName>
        <fullName evidence="2">RNA-directed DNA polymerase</fullName>
    </submittedName>
</protein>
<dbReference type="PROSITE" id="PS50878">
    <property type="entry name" value="RT_POL"/>
    <property type="match status" value="1"/>
</dbReference>